<evidence type="ECO:0000313" key="4">
    <source>
        <dbReference type="Proteomes" id="UP001262410"/>
    </source>
</evidence>
<keyword evidence="4" id="KW-1185">Reference proteome</keyword>
<dbReference type="RefSeq" id="WP_309791439.1">
    <property type="nucleotide sequence ID" value="NZ_JAVDPW010000001.1"/>
</dbReference>
<keyword evidence="1" id="KW-1277">Toxin-antitoxin system</keyword>
<organism evidence="3 4">
    <name type="scientific">Inquilinus ginsengisoli</name>
    <dbReference type="NCBI Taxonomy" id="363840"/>
    <lineage>
        <taxon>Bacteria</taxon>
        <taxon>Pseudomonadati</taxon>
        <taxon>Pseudomonadota</taxon>
        <taxon>Alphaproteobacteria</taxon>
        <taxon>Rhodospirillales</taxon>
        <taxon>Rhodospirillaceae</taxon>
        <taxon>Inquilinus</taxon>
    </lineage>
</organism>
<dbReference type="Pfam" id="PF07362">
    <property type="entry name" value="CcdA"/>
    <property type="match status" value="1"/>
</dbReference>
<reference evidence="3 4" key="1">
    <citation type="submission" date="2023-07" db="EMBL/GenBank/DDBJ databases">
        <title>Sorghum-associated microbial communities from plants grown in Nebraska, USA.</title>
        <authorList>
            <person name="Schachtman D."/>
        </authorList>
    </citation>
    <scope>NUCLEOTIDE SEQUENCE [LARGE SCALE GENOMIC DNA]</scope>
    <source>
        <strain evidence="3 4">584</strain>
    </source>
</reference>
<name>A0ABU1JGZ4_9PROT</name>
<dbReference type="InterPro" id="IPR009956">
    <property type="entry name" value="Post-segregation_anti-tox_CcdA"/>
</dbReference>
<comment type="caution">
    <text evidence="3">The sequence shown here is derived from an EMBL/GenBank/DDBJ whole genome shotgun (WGS) entry which is preliminary data.</text>
</comment>
<feature type="region of interest" description="Disordered" evidence="2">
    <location>
        <begin position="1"/>
        <end position="21"/>
    </location>
</feature>
<gene>
    <name evidence="3" type="ORF">E9232_000102</name>
</gene>
<evidence type="ECO:0000256" key="1">
    <source>
        <dbReference type="ARBA" id="ARBA00022649"/>
    </source>
</evidence>
<evidence type="ECO:0000313" key="3">
    <source>
        <dbReference type="EMBL" id="MDR6287603.1"/>
    </source>
</evidence>
<proteinExistence type="predicted"/>
<protein>
    <submittedName>
        <fullName evidence="3">Post-segregation antitoxin (Ccd killing protein)</fullName>
    </submittedName>
</protein>
<dbReference type="EMBL" id="JAVDPW010000001">
    <property type="protein sequence ID" value="MDR6287603.1"/>
    <property type="molecule type" value="Genomic_DNA"/>
</dbReference>
<accession>A0ABU1JGZ4</accession>
<sequence length="55" mass="6353">MPDQDKAKDCDPTEAADAGRRREAVLWKERNAEAIASHNEWVEREGLSLEKLRLF</sequence>
<evidence type="ECO:0000256" key="2">
    <source>
        <dbReference type="SAM" id="MobiDB-lite"/>
    </source>
</evidence>
<dbReference type="Proteomes" id="UP001262410">
    <property type="component" value="Unassembled WGS sequence"/>
</dbReference>